<dbReference type="InterPro" id="IPR035930">
    <property type="entry name" value="FomD-like_sf"/>
</dbReference>
<evidence type="ECO:0000259" key="1">
    <source>
        <dbReference type="Pfam" id="PF04167"/>
    </source>
</evidence>
<dbReference type="InterPro" id="IPR007295">
    <property type="entry name" value="DUF402"/>
</dbReference>
<protein>
    <submittedName>
        <fullName evidence="2">DUF402 domain-containing protein</fullName>
    </submittedName>
</protein>
<feature type="domain" description="DUF402" evidence="1">
    <location>
        <begin position="26"/>
        <end position="164"/>
    </location>
</feature>
<dbReference type="RefSeq" id="WP_129188369.1">
    <property type="nucleotide sequence ID" value="NZ_CP035491.1"/>
</dbReference>
<dbReference type="SUPFAM" id="SSF159234">
    <property type="entry name" value="FomD-like"/>
    <property type="match status" value="1"/>
</dbReference>
<dbReference type="EMBL" id="CP035491">
    <property type="protein sequence ID" value="QAY72292.1"/>
    <property type="molecule type" value="Genomic_DNA"/>
</dbReference>
<name>A0A4P6F8W3_9MICO</name>
<dbReference type="AlphaFoldDB" id="A0A4P6F8W3"/>
<keyword evidence="3" id="KW-1185">Reference proteome</keyword>
<evidence type="ECO:0000313" key="3">
    <source>
        <dbReference type="Proteomes" id="UP000291259"/>
    </source>
</evidence>
<dbReference type="KEGG" id="agf:ET445_02015"/>
<proteinExistence type="predicted"/>
<reference evidence="2 3" key="1">
    <citation type="submission" date="2019-01" db="EMBL/GenBank/DDBJ databases">
        <title>Genome sequencing of strain FW100M-8.</title>
        <authorList>
            <person name="Heo J."/>
            <person name="Kim S.-J."/>
            <person name="Kim J.-S."/>
            <person name="Hong S.-B."/>
            <person name="Kwon S.-W."/>
        </authorList>
    </citation>
    <scope>NUCLEOTIDE SEQUENCE [LARGE SCALE GENOMIC DNA]</scope>
    <source>
        <strain evidence="2 3">FW100M-8</strain>
    </source>
</reference>
<organism evidence="2 3">
    <name type="scientific">Agromyces protaetiae</name>
    <dbReference type="NCBI Taxonomy" id="2509455"/>
    <lineage>
        <taxon>Bacteria</taxon>
        <taxon>Bacillati</taxon>
        <taxon>Actinomycetota</taxon>
        <taxon>Actinomycetes</taxon>
        <taxon>Micrococcales</taxon>
        <taxon>Microbacteriaceae</taxon>
        <taxon>Agromyces</taxon>
    </lineage>
</organism>
<accession>A0A4P6F8W3</accession>
<dbReference type="OrthoDB" id="3531052at2"/>
<evidence type="ECO:0000313" key="2">
    <source>
        <dbReference type="EMBL" id="QAY72292.1"/>
    </source>
</evidence>
<dbReference type="Gene3D" id="2.40.380.10">
    <property type="entry name" value="FomD-like"/>
    <property type="match status" value="1"/>
</dbReference>
<gene>
    <name evidence="2" type="ORF">ET445_02015</name>
</gene>
<sequence length="184" mass="20867">MTDPAERPAEPGALVRVRYRKWDGTRHWHYDGVRLGRDEHGEWVGFPAGTHYDRPGWQFDSEWETVSLFPDAGWTPAFNLGHPRGTRVYVDLTTTPEWTADATGTTVSMIDLDLDVIERGDGSVYLDDEDEFAEHRAKFGYPDVVVERTEAHAAALLRAVERREPPFDEATPARWFAVLRALAG</sequence>
<dbReference type="Pfam" id="PF04167">
    <property type="entry name" value="DUF402"/>
    <property type="match status" value="1"/>
</dbReference>
<dbReference type="Proteomes" id="UP000291259">
    <property type="component" value="Chromosome"/>
</dbReference>